<dbReference type="SUPFAM" id="SSF141086">
    <property type="entry name" value="Agglutinin HPA-like"/>
    <property type="match status" value="1"/>
</dbReference>
<evidence type="ECO:0000313" key="5">
    <source>
        <dbReference type="Proteomes" id="UP000678393"/>
    </source>
</evidence>
<gene>
    <name evidence="4" type="ORF">CUNI_LOCUS223</name>
</gene>
<comment type="caution">
    <text evidence="4">The sequence shown here is derived from an EMBL/GenBank/DDBJ whole genome shotgun (WGS) entry which is preliminary data.</text>
</comment>
<feature type="region of interest" description="Disordered" evidence="1">
    <location>
        <begin position="219"/>
        <end position="319"/>
    </location>
</feature>
<feature type="compositionally biased region" description="Low complexity" evidence="1">
    <location>
        <begin position="265"/>
        <end position="289"/>
    </location>
</feature>
<name>A0A8S3YGR8_9EUPU</name>
<dbReference type="Proteomes" id="UP000678393">
    <property type="component" value="Unassembled WGS sequence"/>
</dbReference>
<feature type="signal peptide" evidence="2">
    <location>
        <begin position="1"/>
        <end position="37"/>
    </location>
</feature>
<dbReference type="Gene3D" id="2.60.40.2080">
    <property type="match status" value="1"/>
</dbReference>
<dbReference type="InterPro" id="IPR037221">
    <property type="entry name" value="H-type_lectin_dom_sf"/>
</dbReference>
<dbReference type="AlphaFoldDB" id="A0A8S3YGR8"/>
<feature type="compositionally biased region" description="Acidic residues" evidence="1">
    <location>
        <begin position="254"/>
        <end position="263"/>
    </location>
</feature>
<feature type="chain" id="PRO_5035720170" description="H-type lectin domain-containing protein" evidence="2">
    <location>
        <begin position="38"/>
        <end position="319"/>
    </location>
</feature>
<feature type="compositionally biased region" description="Basic and acidic residues" evidence="1">
    <location>
        <begin position="291"/>
        <end position="300"/>
    </location>
</feature>
<evidence type="ECO:0000313" key="4">
    <source>
        <dbReference type="EMBL" id="CAG5114665.1"/>
    </source>
</evidence>
<feature type="compositionally biased region" description="Polar residues" evidence="1">
    <location>
        <begin position="219"/>
        <end position="231"/>
    </location>
</feature>
<keyword evidence="2" id="KW-0732">Signal</keyword>
<proteinExistence type="predicted"/>
<keyword evidence="5" id="KW-1185">Reference proteome</keyword>
<feature type="compositionally biased region" description="Polar residues" evidence="1">
    <location>
        <begin position="301"/>
        <end position="319"/>
    </location>
</feature>
<dbReference type="GO" id="GO:0007155">
    <property type="term" value="P:cell adhesion"/>
    <property type="evidence" value="ECO:0007669"/>
    <property type="project" value="InterPro"/>
</dbReference>
<accession>A0A8S3YGR8</accession>
<organism evidence="4 5">
    <name type="scientific">Candidula unifasciata</name>
    <dbReference type="NCBI Taxonomy" id="100452"/>
    <lineage>
        <taxon>Eukaryota</taxon>
        <taxon>Metazoa</taxon>
        <taxon>Spiralia</taxon>
        <taxon>Lophotrochozoa</taxon>
        <taxon>Mollusca</taxon>
        <taxon>Gastropoda</taxon>
        <taxon>Heterobranchia</taxon>
        <taxon>Euthyneura</taxon>
        <taxon>Panpulmonata</taxon>
        <taxon>Eupulmonata</taxon>
        <taxon>Stylommatophora</taxon>
        <taxon>Helicina</taxon>
        <taxon>Helicoidea</taxon>
        <taxon>Geomitridae</taxon>
        <taxon>Candidula</taxon>
    </lineage>
</organism>
<evidence type="ECO:0000256" key="1">
    <source>
        <dbReference type="SAM" id="MobiDB-lite"/>
    </source>
</evidence>
<dbReference type="EMBL" id="CAJHNH020000021">
    <property type="protein sequence ID" value="CAG5114665.1"/>
    <property type="molecule type" value="Genomic_DNA"/>
</dbReference>
<feature type="domain" description="H-type lectin" evidence="3">
    <location>
        <begin position="120"/>
        <end position="182"/>
    </location>
</feature>
<reference evidence="4" key="1">
    <citation type="submission" date="2021-04" db="EMBL/GenBank/DDBJ databases">
        <authorList>
            <consortium name="Molecular Ecology Group"/>
        </authorList>
    </citation>
    <scope>NUCLEOTIDE SEQUENCE</scope>
</reference>
<evidence type="ECO:0000256" key="2">
    <source>
        <dbReference type="SAM" id="SignalP"/>
    </source>
</evidence>
<dbReference type="InterPro" id="IPR019019">
    <property type="entry name" value="H-type_lectin_domain"/>
</dbReference>
<sequence>MKIFLRNVNCLHIFSMSRNCCLLMLFLMATTSDLVQGQLPYSSNPPAYEIPPLGVIHEYQRQLEDDIYAVERKAESLAHRECVSGEENFLFCPLTLNIFDFTTCIINPQTAQGADALTRGIKFPSSAFSSTPSVAVGISGIGTGPTCGVKVEATDVYASGFNIQITGGFLLYPFSLKVTWIACPTRQPLNTTVRDFTPKKGVPPPPYFPISYGPVSSNRAGKNTSYNNNNLIYADNQPRYDGSKSGYEESSLPVDEDSEDEETTSSKSSSFTSEATASTTATSSTYKTSTTKHEGGESKTKTTTPGDDSAGSADSTTEA</sequence>
<protein>
    <recommendedName>
        <fullName evidence="3">H-type lectin domain-containing protein</fullName>
    </recommendedName>
</protein>
<dbReference type="Pfam" id="PF09458">
    <property type="entry name" value="H_lectin"/>
    <property type="match status" value="1"/>
</dbReference>
<dbReference type="GO" id="GO:0030246">
    <property type="term" value="F:carbohydrate binding"/>
    <property type="evidence" value="ECO:0007669"/>
    <property type="project" value="InterPro"/>
</dbReference>
<evidence type="ECO:0000259" key="3">
    <source>
        <dbReference type="Pfam" id="PF09458"/>
    </source>
</evidence>